<comment type="subcellular location">
    <subcellularLocation>
        <location evidence="16">Cell membrane</location>
        <topology evidence="16">Single-pass type I membrane protein</topology>
        <orientation evidence="16">Extracellular side</orientation>
    </subcellularLocation>
</comment>
<evidence type="ECO:0000256" key="14">
    <source>
        <dbReference type="ARBA" id="ARBA00023136"/>
    </source>
</evidence>
<evidence type="ECO:0000313" key="22">
    <source>
        <dbReference type="EMBL" id="WPH03356.1"/>
    </source>
</evidence>
<keyword evidence="8" id="KW-0677">Repeat</keyword>
<evidence type="ECO:0000259" key="21">
    <source>
        <dbReference type="Pfam" id="PF07732"/>
    </source>
</evidence>
<evidence type="ECO:0000256" key="13">
    <source>
        <dbReference type="ARBA" id="ARBA00023065"/>
    </source>
</evidence>
<evidence type="ECO:0000256" key="8">
    <source>
        <dbReference type="ARBA" id="ARBA00022737"/>
    </source>
</evidence>
<dbReference type="EMBL" id="CP138589">
    <property type="protein sequence ID" value="WPH03356.1"/>
    <property type="molecule type" value="Genomic_DNA"/>
</dbReference>
<reference evidence="22 23" key="1">
    <citation type="submission" date="2023-11" db="EMBL/GenBank/DDBJ databases">
        <title>An acidophilic fungus is an integral part of prey digestion in a carnivorous sundew plant.</title>
        <authorList>
            <person name="Tsai I.J."/>
        </authorList>
    </citation>
    <scope>NUCLEOTIDE SEQUENCE [LARGE SCALE GENOMIC DNA]</scope>
    <source>
        <strain evidence="22">169a</strain>
    </source>
</reference>
<keyword evidence="2" id="KW-0813">Transport</keyword>
<dbReference type="FunFam" id="2.60.40.420:FF:000024">
    <property type="entry name" value="FET5p Multicopper oxidase"/>
    <property type="match status" value="1"/>
</dbReference>
<dbReference type="Pfam" id="PF07732">
    <property type="entry name" value="Cu-oxidase_3"/>
    <property type="match status" value="1"/>
</dbReference>
<keyword evidence="23" id="KW-1185">Reference proteome</keyword>
<keyword evidence="12" id="KW-0186">Copper</keyword>
<evidence type="ECO:0000256" key="7">
    <source>
        <dbReference type="ARBA" id="ARBA00022729"/>
    </source>
</evidence>
<feature type="chain" id="PRO_5042845217" description="Iron transport multicopper oxidase FET3" evidence="18">
    <location>
        <begin position="27"/>
        <end position="602"/>
    </location>
</feature>
<keyword evidence="14 17" id="KW-0472">Membrane</keyword>
<evidence type="ECO:0000256" key="6">
    <source>
        <dbReference type="ARBA" id="ARBA00022723"/>
    </source>
</evidence>
<dbReference type="InterPro" id="IPR002355">
    <property type="entry name" value="Cu_oxidase_Cu_BS"/>
</dbReference>
<dbReference type="Pfam" id="PF00394">
    <property type="entry name" value="Cu-oxidase"/>
    <property type="match status" value="1"/>
</dbReference>
<dbReference type="GO" id="GO:0005507">
    <property type="term" value="F:copper ion binding"/>
    <property type="evidence" value="ECO:0007669"/>
    <property type="project" value="InterPro"/>
</dbReference>
<evidence type="ECO:0000256" key="9">
    <source>
        <dbReference type="ARBA" id="ARBA00022989"/>
    </source>
</evidence>
<name>A0AAQ3MB77_9PEZI</name>
<dbReference type="InterPro" id="IPR045087">
    <property type="entry name" value="Cu-oxidase_fam"/>
</dbReference>
<evidence type="ECO:0000256" key="11">
    <source>
        <dbReference type="ARBA" id="ARBA00023004"/>
    </source>
</evidence>
<evidence type="ECO:0000259" key="20">
    <source>
        <dbReference type="Pfam" id="PF07731"/>
    </source>
</evidence>
<dbReference type="InterPro" id="IPR044130">
    <property type="entry name" value="CuRO_2_Fet3-like"/>
</dbReference>
<evidence type="ECO:0000256" key="10">
    <source>
        <dbReference type="ARBA" id="ARBA00023002"/>
    </source>
</evidence>
<evidence type="ECO:0008006" key="24">
    <source>
        <dbReference type="Google" id="ProtNLM"/>
    </source>
</evidence>
<dbReference type="InterPro" id="IPR008972">
    <property type="entry name" value="Cupredoxin"/>
</dbReference>
<dbReference type="SUPFAM" id="SSF49503">
    <property type="entry name" value="Cupredoxins"/>
    <property type="match status" value="3"/>
</dbReference>
<keyword evidence="11" id="KW-0408">Iron</keyword>
<dbReference type="InterPro" id="IPR001117">
    <property type="entry name" value="Cu-oxidase_2nd"/>
</dbReference>
<dbReference type="Gene3D" id="2.60.40.420">
    <property type="entry name" value="Cupredoxins - blue copper proteins"/>
    <property type="match status" value="3"/>
</dbReference>
<dbReference type="InterPro" id="IPR011707">
    <property type="entry name" value="Cu-oxidase-like_N"/>
</dbReference>
<dbReference type="PROSITE" id="PS00080">
    <property type="entry name" value="MULTICOPPER_OXIDASE2"/>
    <property type="match status" value="1"/>
</dbReference>
<dbReference type="CDD" id="cd13851">
    <property type="entry name" value="CuRO_1_Fet3p"/>
    <property type="match status" value="1"/>
</dbReference>
<keyword evidence="4" id="KW-0410">Iron transport</keyword>
<evidence type="ECO:0000256" key="12">
    <source>
        <dbReference type="ARBA" id="ARBA00023008"/>
    </source>
</evidence>
<dbReference type="AlphaFoldDB" id="A0AAQ3MB77"/>
<feature type="transmembrane region" description="Helical" evidence="17">
    <location>
        <begin position="557"/>
        <end position="579"/>
    </location>
</feature>
<organism evidence="22 23">
    <name type="scientific">Acrodontium crateriforme</name>
    <dbReference type="NCBI Taxonomy" id="150365"/>
    <lineage>
        <taxon>Eukaryota</taxon>
        <taxon>Fungi</taxon>
        <taxon>Dikarya</taxon>
        <taxon>Ascomycota</taxon>
        <taxon>Pezizomycotina</taxon>
        <taxon>Dothideomycetes</taxon>
        <taxon>Dothideomycetidae</taxon>
        <taxon>Mycosphaerellales</taxon>
        <taxon>Teratosphaeriaceae</taxon>
        <taxon>Acrodontium</taxon>
    </lineage>
</organism>
<feature type="domain" description="Plastocyanin-like" evidence="20">
    <location>
        <begin position="367"/>
        <end position="500"/>
    </location>
</feature>
<keyword evidence="10" id="KW-0560">Oxidoreductase</keyword>
<keyword evidence="9 17" id="KW-1133">Transmembrane helix</keyword>
<keyword evidence="15" id="KW-0325">Glycoprotein</keyword>
<dbReference type="CDD" id="cd13877">
    <property type="entry name" value="CuRO_2_Fet3p_like"/>
    <property type="match status" value="1"/>
</dbReference>
<dbReference type="FunFam" id="2.60.40.420:FF:000022">
    <property type="entry name" value="FET5p Multicopper oxidase"/>
    <property type="match status" value="1"/>
</dbReference>
<dbReference type="PANTHER" id="PTHR11709">
    <property type="entry name" value="MULTI-COPPER OXIDASE"/>
    <property type="match status" value="1"/>
</dbReference>
<evidence type="ECO:0000313" key="23">
    <source>
        <dbReference type="Proteomes" id="UP001303373"/>
    </source>
</evidence>
<evidence type="ECO:0000259" key="19">
    <source>
        <dbReference type="Pfam" id="PF00394"/>
    </source>
</evidence>
<dbReference type="Pfam" id="PF07731">
    <property type="entry name" value="Cu-oxidase_2"/>
    <property type="match status" value="1"/>
</dbReference>
<evidence type="ECO:0000256" key="4">
    <source>
        <dbReference type="ARBA" id="ARBA00022496"/>
    </source>
</evidence>
<proteinExistence type="inferred from homology"/>
<dbReference type="CDD" id="cd13899">
    <property type="entry name" value="CuRO_3_Fet3p"/>
    <property type="match status" value="1"/>
</dbReference>
<evidence type="ECO:0000256" key="17">
    <source>
        <dbReference type="SAM" id="Phobius"/>
    </source>
</evidence>
<feature type="domain" description="Plastocyanin-like" evidence="21">
    <location>
        <begin position="35"/>
        <end position="151"/>
    </location>
</feature>
<dbReference type="GO" id="GO:0010106">
    <property type="term" value="P:cellular response to iron ion starvation"/>
    <property type="evidence" value="ECO:0007669"/>
    <property type="project" value="TreeGrafter"/>
</dbReference>
<dbReference type="GO" id="GO:0033215">
    <property type="term" value="P:reductive iron assimilation"/>
    <property type="evidence" value="ECO:0007669"/>
    <property type="project" value="TreeGrafter"/>
</dbReference>
<protein>
    <recommendedName>
        <fullName evidence="24">Iron transport multicopper oxidase FET3</fullName>
    </recommendedName>
</protein>
<keyword evidence="5 17" id="KW-0812">Transmembrane</keyword>
<feature type="signal peptide" evidence="18">
    <location>
        <begin position="1"/>
        <end position="26"/>
    </location>
</feature>
<evidence type="ECO:0000256" key="3">
    <source>
        <dbReference type="ARBA" id="ARBA00022475"/>
    </source>
</evidence>
<feature type="domain" description="Plastocyanin-like" evidence="19">
    <location>
        <begin position="163"/>
        <end position="306"/>
    </location>
</feature>
<gene>
    <name evidence="22" type="ORF">R9X50_00623500</name>
</gene>
<dbReference type="PROSITE" id="PS00079">
    <property type="entry name" value="MULTICOPPER_OXIDASE1"/>
    <property type="match status" value="1"/>
</dbReference>
<evidence type="ECO:0000256" key="2">
    <source>
        <dbReference type="ARBA" id="ARBA00022448"/>
    </source>
</evidence>
<dbReference type="Proteomes" id="UP001303373">
    <property type="component" value="Chromosome 10"/>
</dbReference>
<dbReference type="PANTHER" id="PTHR11709:SF361">
    <property type="entry name" value="IRON TRANSPORT MULTICOPPER OXIDASE FET3"/>
    <property type="match status" value="1"/>
</dbReference>
<keyword evidence="7 18" id="KW-0732">Signal</keyword>
<keyword evidence="3" id="KW-1003">Cell membrane</keyword>
<sequence length="602" mass="66162">MACSLSTFLLSLLVALHSGFLSRAHAAVVNLDFNITWVTANPDGMLDRPVMGINGQWPLPRLNFTKGDNVVVKLNNQLGNQTTSLHFHGLFQHGTNEMDGPVGVTQCEVPAGMSMTYNFTVDQPGTYWYHSHTRGQYPDGFRQQFIIHDPENPYNGQFDEEIGLTVSDWYHMQIPDLLKSFIDYTNPTGAEPVPNSALMNDTQNLTVPIEAGKTYFFRLTNVGGFAGQYFWIEGHNMTIIEVDGVYTEPASTDMIYISAAQRYGFLVTAKNDSSTNFPIVSSMDTSLFDTVPATLNTNVTGWLVYDDKADKPVPALLDEFDPYDDWTLTPQDGMALYEKADQSILLDLKMADLGNGANYAFFNDVTYTPPVVPTLYSVLSTGANANNASIYGDYTNSFVLEKDQIVEIILNNNDGGKHPFHLHGHNFQAVLRSEENAGNYDPSNHSAFSAVPMRRDTFMVYPQSNFVVRFKADNPGVWFFHCHIDWHLATGLAAVMIEDPLQLQKMVTVPQDHYDVCKAGNVPTAGNAAGNTINVFDLSNQNKSVAPLPAGFTARGIVALVFSCIAAFLGLAAIAWYGAAPIGSAELASAKKFIAEAEARSS</sequence>
<evidence type="ECO:0000256" key="16">
    <source>
        <dbReference type="ARBA" id="ARBA00037814"/>
    </source>
</evidence>
<accession>A0AAQ3MB77</accession>
<evidence type="ECO:0000256" key="5">
    <source>
        <dbReference type="ARBA" id="ARBA00022692"/>
    </source>
</evidence>
<dbReference type="FunFam" id="2.60.40.420:FF:000025">
    <property type="entry name" value="FET5p Multicopper oxidase"/>
    <property type="match status" value="1"/>
</dbReference>
<keyword evidence="13" id="KW-0406">Ion transport</keyword>
<evidence type="ECO:0000256" key="15">
    <source>
        <dbReference type="ARBA" id="ARBA00023180"/>
    </source>
</evidence>
<comment type="similarity">
    <text evidence="1">Belongs to the multicopper oxidase family.</text>
</comment>
<keyword evidence="6" id="KW-0479">Metal-binding</keyword>
<evidence type="ECO:0000256" key="1">
    <source>
        <dbReference type="ARBA" id="ARBA00010609"/>
    </source>
</evidence>
<dbReference type="GO" id="GO:0004322">
    <property type="term" value="F:ferroxidase activity"/>
    <property type="evidence" value="ECO:0007669"/>
    <property type="project" value="TreeGrafter"/>
</dbReference>
<dbReference type="InterPro" id="IPR011706">
    <property type="entry name" value="Cu-oxidase_C"/>
</dbReference>
<dbReference type="InterPro" id="IPR033138">
    <property type="entry name" value="Cu_oxidase_CS"/>
</dbReference>
<evidence type="ECO:0000256" key="18">
    <source>
        <dbReference type="SAM" id="SignalP"/>
    </source>
</evidence>
<dbReference type="GO" id="GO:0033573">
    <property type="term" value="C:high-affinity iron permease complex"/>
    <property type="evidence" value="ECO:0007669"/>
    <property type="project" value="TreeGrafter"/>
</dbReference>